<dbReference type="AlphaFoldDB" id="A0A8J9YBA5"/>
<evidence type="ECO:0000313" key="2">
    <source>
        <dbReference type="Proteomes" id="UP000838878"/>
    </source>
</evidence>
<dbReference type="OrthoDB" id="7457915at2759"/>
<name>A0A8J9YBA5_9NEOP</name>
<protein>
    <submittedName>
        <fullName evidence="1">Uncharacterized protein</fullName>
    </submittedName>
</protein>
<dbReference type="SMART" id="SM00700">
    <property type="entry name" value="JHBP"/>
    <property type="match status" value="1"/>
</dbReference>
<sequence length="271" mass="30162">MITRGLLLRSTLTHTVTHTREVPGAIRLEGTNTSDNLPQCSIKDTECIKGVYQHMMNSIGSTGAEELGIPALDPMILNNISVNLMKDLTITVSEGTVKGMRNCVFNTFKIDWEKEKGYLNVTCDALSVKGNFVVSGENKQIQSIIGSNSLTGDGRAKVKLDNTKLNIEFSITLKKKDDGDIYLSVSNKNIKYTYDIGKAHFVIEKVVIANNDLSQIVSSYLNDNWRSVMDQFGSVFIEKALELYVDLVANMCDKIPGKKFITEDLHSYLKH</sequence>
<feature type="non-terminal residue" evidence="1">
    <location>
        <position position="271"/>
    </location>
</feature>
<accession>A0A8J9YBA5</accession>
<dbReference type="PANTHER" id="PTHR11008:SF41">
    <property type="entry name" value="RE70318P"/>
    <property type="match status" value="1"/>
</dbReference>
<keyword evidence="2" id="KW-1185">Reference proteome</keyword>
<dbReference type="Gene3D" id="3.15.10.30">
    <property type="entry name" value="Haemolymph juvenile hormone binding protein"/>
    <property type="match status" value="1"/>
</dbReference>
<dbReference type="Proteomes" id="UP000838878">
    <property type="component" value="Chromosome 14"/>
</dbReference>
<gene>
    <name evidence="1" type="ORF">BINO364_LOCUS6362</name>
</gene>
<reference evidence="1" key="1">
    <citation type="submission" date="2021-12" db="EMBL/GenBank/DDBJ databases">
        <authorList>
            <person name="Martin H S."/>
        </authorList>
    </citation>
    <scope>NUCLEOTIDE SEQUENCE</scope>
</reference>
<dbReference type="EMBL" id="OV170234">
    <property type="protein sequence ID" value="CAH0720090.1"/>
    <property type="molecule type" value="Genomic_DNA"/>
</dbReference>
<dbReference type="InterPro" id="IPR038606">
    <property type="entry name" value="To_sf"/>
</dbReference>
<dbReference type="Pfam" id="PF06585">
    <property type="entry name" value="JHBP"/>
    <property type="match status" value="1"/>
</dbReference>
<proteinExistence type="predicted"/>
<dbReference type="GO" id="GO:0005615">
    <property type="term" value="C:extracellular space"/>
    <property type="evidence" value="ECO:0007669"/>
    <property type="project" value="TreeGrafter"/>
</dbReference>
<dbReference type="InterPro" id="IPR010562">
    <property type="entry name" value="Haemolymph_juvenile_hormone-bd"/>
</dbReference>
<evidence type="ECO:0000313" key="1">
    <source>
        <dbReference type="EMBL" id="CAH0720090.1"/>
    </source>
</evidence>
<dbReference type="PANTHER" id="PTHR11008">
    <property type="entry name" value="PROTEIN TAKEOUT-LIKE PROTEIN"/>
    <property type="match status" value="1"/>
</dbReference>
<organism evidence="1 2">
    <name type="scientific">Brenthis ino</name>
    <name type="common">lesser marbled fritillary</name>
    <dbReference type="NCBI Taxonomy" id="405034"/>
    <lineage>
        <taxon>Eukaryota</taxon>
        <taxon>Metazoa</taxon>
        <taxon>Ecdysozoa</taxon>
        <taxon>Arthropoda</taxon>
        <taxon>Hexapoda</taxon>
        <taxon>Insecta</taxon>
        <taxon>Pterygota</taxon>
        <taxon>Neoptera</taxon>
        <taxon>Endopterygota</taxon>
        <taxon>Lepidoptera</taxon>
        <taxon>Glossata</taxon>
        <taxon>Ditrysia</taxon>
        <taxon>Papilionoidea</taxon>
        <taxon>Nymphalidae</taxon>
        <taxon>Heliconiinae</taxon>
        <taxon>Argynnini</taxon>
        <taxon>Brenthis</taxon>
    </lineage>
</organism>